<proteinExistence type="predicted"/>
<gene>
    <name evidence="1" type="ORF">L195_g031570</name>
</gene>
<name>A0A2K3LAR6_TRIPR</name>
<dbReference type="AlphaFoldDB" id="A0A2K3LAR6"/>
<organism evidence="1 2">
    <name type="scientific">Trifolium pratense</name>
    <name type="common">Red clover</name>
    <dbReference type="NCBI Taxonomy" id="57577"/>
    <lineage>
        <taxon>Eukaryota</taxon>
        <taxon>Viridiplantae</taxon>
        <taxon>Streptophyta</taxon>
        <taxon>Embryophyta</taxon>
        <taxon>Tracheophyta</taxon>
        <taxon>Spermatophyta</taxon>
        <taxon>Magnoliopsida</taxon>
        <taxon>eudicotyledons</taxon>
        <taxon>Gunneridae</taxon>
        <taxon>Pentapetalae</taxon>
        <taxon>rosids</taxon>
        <taxon>fabids</taxon>
        <taxon>Fabales</taxon>
        <taxon>Fabaceae</taxon>
        <taxon>Papilionoideae</taxon>
        <taxon>50 kb inversion clade</taxon>
        <taxon>NPAAA clade</taxon>
        <taxon>Hologalegina</taxon>
        <taxon>IRL clade</taxon>
        <taxon>Trifolieae</taxon>
        <taxon>Trifolium</taxon>
    </lineage>
</organism>
<accession>A0A2K3LAR6</accession>
<sequence>MTTTDYVDSAQVRSVVELGNNAPCNGILRDSNGCFLVAFASRFINIQVPLNECMFFSSKKLIKLWIEWRNMDYIP</sequence>
<reference evidence="1 2" key="1">
    <citation type="journal article" date="2014" name="Am. J. Bot.">
        <title>Genome assembly and annotation for red clover (Trifolium pratense; Fabaceae).</title>
        <authorList>
            <person name="Istvanek J."/>
            <person name="Jaros M."/>
            <person name="Krenek A."/>
            <person name="Repkova J."/>
        </authorList>
    </citation>
    <scope>NUCLEOTIDE SEQUENCE [LARGE SCALE GENOMIC DNA]</scope>
    <source>
        <strain evidence="2">cv. Tatra</strain>
        <tissue evidence="1">Young leaves</tissue>
    </source>
</reference>
<reference evidence="1 2" key="2">
    <citation type="journal article" date="2017" name="Front. Plant Sci.">
        <title>Gene Classification and Mining of Molecular Markers Useful in Red Clover (Trifolium pratense) Breeding.</title>
        <authorList>
            <person name="Istvanek J."/>
            <person name="Dluhosova J."/>
            <person name="Dluhos P."/>
            <person name="Patkova L."/>
            <person name="Nedelnik J."/>
            <person name="Repkova J."/>
        </authorList>
    </citation>
    <scope>NUCLEOTIDE SEQUENCE [LARGE SCALE GENOMIC DNA]</scope>
    <source>
        <strain evidence="2">cv. Tatra</strain>
        <tissue evidence="1">Young leaves</tissue>
    </source>
</reference>
<evidence type="ECO:0000313" key="2">
    <source>
        <dbReference type="Proteomes" id="UP000236291"/>
    </source>
</evidence>
<protein>
    <submittedName>
        <fullName evidence="1">Uncharacterized protein</fullName>
    </submittedName>
</protein>
<dbReference type="EMBL" id="ASHM01029340">
    <property type="protein sequence ID" value="PNX75631.1"/>
    <property type="molecule type" value="Genomic_DNA"/>
</dbReference>
<dbReference type="Proteomes" id="UP000236291">
    <property type="component" value="Unassembled WGS sequence"/>
</dbReference>
<comment type="caution">
    <text evidence="1">The sequence shown here is derived from an EMBL/GenBank/DDBJ whole genome shotgun (WGS) entry which is preliminary data.</text>
</comment>
<evidence type="ECO:0000313" key="1">
    <source>
        <dbReference type="EMBL" id="PNX75631.1"/>
    </source>
</evidence>